<name>A0A0C9V4R5_SPHS4</name>
<gene>
    <name evidence="2" type="ORF">M422DRAFT_35841</name>
</gene>
<accession>A0A0C9V4R5</accession>
<evidence type="ECO:0000313" key="3">
    <source>
        <dbReference type="Proteomes" id="UP000054279"/>
    </source>
</evidence>
<dbReference type="AlphaFoldDB" id="A0A0C9V4R5"/>
<feature type="region of interest" description="Disordered" evidence="1">
    <location>
        <begin position="229"/>
        <end position="274"/>
    </location>
</feature>
<dbReference type="EMBL" id="KN837227">
    <property type="protein sequence ID" value="KIJ32440.1"/>
    <property type="molecule type" value="Genomic_DNA"/>
</dbReference>
<feature type="region of interest" description="Disordered" evidence="1">
    <location>
        <begin position="128"/>
        <end position="151"/>
    </location>
</feature>
<proteinExistence type="predicted"/>
<dbReference type="Pfam" id="PF08208">
    <property type="entry name" value="RNA_polI_A34"/>
    <property type="match status" value="1"/>
</dbReference>
<dbReference type="InterPro" id="IPR013240">
    <property type="entry name" value="DNA-dir_RNA_pol1_su_RPA34"/>
</dbReference>
<sequence length="274" mass="29765">MPSTSKASSKDKKKEKTSKKAVEVSAGSGAGSASAARNEGTENDLAFAPLSGMTALDLSQVDEEFDWDAVKNDENKEIWLIRVPVDLKPKHLTELEIPIPSTNESSSSSKLHVFDRKRAKYEVWTVPETTTKKAGDGEEGKSQTASPGEELTRLSCLLPRKRKQGRLYQAPRPIARHIIITHAHASPIKDESSAPAPSSRDSVPLNLLKHRFLPYGVVADSTNTSATAAVTMDVDAPQPKAPSPKKKHSSPEKTGKKRKGELDTPGQKSKKLKI</sequence>
<evidence type="ECO:0000256" key="1">
    <source>
        <dbReference type="SAM" id="MobiDB-lite"/>
    </source>
</evidence>
<feature type="compositionally biased region" description="Low complexity" evidence="1">
    <location>
        <begin position="23"/>
        <end position="36"/>
    </location>
</feature>
<feature type="compositionally biased region" description="Basic and acidic residues" evidence="1">
    <location>
        <begin position="130"/>
        <end position="141"/>
    </location>
</feature>
<feature type="compositionally biased region" description="Basic and acidic residues" evidence="1">
    <location>
        <begin position="8"/>
        <end position="22"/>
    </location>
</feature>
<evidence type="ECO:0000313" key="2">
    <source>
        <dbReference type="EMBL" id="KIJ32440.1"/>
    </source>
</evidence>
<keyword evidence="3" id="KW-1185">Reference proteome</keyword>
<dbReference type="Proteomes" id="UP000054279">
    <property type="component" value="Unassembled WGS sequence"/>
</dbReference>
<feature type="region of interest" description="Disordered" evidence="1">
    <location>
        <begin position="1"/>
        <end position="40"/>
    </location>
</feature>
<reference evidence="2 3" key="1">
    <citation type="submission" date="2014-06" db="EMBL/GenBank/DDBJ databases">
        <title>Evolutionary Origins and Diversification of the Mycorrhizal Mutualists.</title>
        <authorList>
            <consortium name="DOE Joint Genome Institute"/>
            <consortium name="Mycorrhizal Genomics Consortium"/>
            <person name="Kohler A."/>
            <person name="Kuo A."/>
            <person name="Nagy L.G."/>
            <person name="Floudas D."/>
            <person name="Copeland A."/>
            <person name="Barry K.W."/>
            <person name="Cichocki N."/>
            <person name="Veneault-Fourrey C."/>
            <person name="LaButti K."/>
            <person name="Lindquist E.A."/>
            <person name="Lipzen A."/>
            <person name="Lundell T."/>
            <person name="Morin E."/>
            <person name="Murat C."/>
            <person name="Riley R."/>
            <person name="Ohm R."/>
            <person name="Sun H."/>
            <person name="Tunlid A."/>
            <person name="Henrissat B."/>
            <person name="Grigoriev I.V."/>
            <person name="Hibbett D.S."/>
            <person name="Martin F."/>
        </authorList>
    </citation>
    <scope>NUCLEOTIDE SEQUENCE [LARGE SCALE GENOMIC DNA]</scope>
    <source>
        <strain evidence="2 3">SS14</strain>
    </source>
</reference>
<dbReference type="Gene3D" id="6.20.250.70">
    <property type="match status" value="1"/>
</dbReference>
<organism evidence="2 3">
    <name type="scientific">Sphaerobolus stellatus (strain SS14)</name>
    <dbReference type="NCBI Taxonomy" id="990650"/>
    <lineage>
        <taxon>Eukaryota</taxon>
        <taxon>Fungi</taxon>
        <taxon>Dikarya</taxon>
        <taxon>Basidiomycota</taxon>
        <taxon>Agaricomycotina</taxon>
        <taxon>Agaricomycetes</taxon>
        <taxon>Phallomycetidae</taxon>
        <taxon>Geastrales</taxon>
        <taxon>Sphaerobolaceae</taxon>
        <taxon>Sphaerobolus</taxon>
    </lineage>
</organism>
<dbReference type="GO" id="GO:0006360">
    <property type="term" value="P:transcription by RNA polymerase I"/>
    <property type="evidence" value="ECO:0007669"/>
    <property type="project" value="InterPro"/>
</dbReference>
<protein>
    <submittedName>
        <fullName evidence="2">Uncharacterized protein</fullName>
    </submittedName>
</protein>
<dbReference type="OrthoDB" id="76224at2759"/>
<dbReference type="HOGENOM" id="CLU_083052_1_0_1"/>